<sequence length="150" mass="16142">MIQSHSPTLPPVVAWLGYGGLLPFLALASASWLDQHHGLLWSDALFAYGAIILSFVGALHWGLAMSLTGLTERQRSACFAWSVVPALLAWPALMLPAPLAASLLVAGFIAHYLQDSRLARRTALPSWYLPLRQRLSGIAIICLLAGMLAA</sequence>
<dbReference type="Pfam" id="PF11911">
    <property type="entry name" value="DUF3429"/>
    <property type="match status" value="1"/>
</dbReference>
<protein>
    <submittedName>
        <fullName evidence="2">DUF3429 domain-containing protein</fullName>
    </submittedName>
</protein>
<keyword evidence="3" id="KW-1185">Reference proteome</keyword>
<reference evidence="2 3" key="1">
    <citation type="submission" date="2024-04" db="EMBL/GenBank/DDBJ databases">
        <title>Dissimilatory iodate-reducing microorganisms contribute to the enrichment of iodine in groundwater.</title>
        <authorList>
            <person name="Jiang Z."/>
        </authorList>
    </citation>
    <scope>NUCLEOTIDE SEQUENCE [LARGE SCALE GENOMIC DNA]</scope>
    <source>
        <strain evidence="2 3">NCP973</strain>
    </source>
</reference>
<proteinExistence type="predicted"/>
<feature type="transmembrane region" description="Helical" evidence="1">
    <location>
        <begin position="87"/>
        <end position="110"/>
    </location>
</feature>
<keyword evidence="1" id="KW-0812">Transmembrane</keyword>
<accession>A0ABZ2XF35</accession>
<keyword evidence="1" id="KW-0472">Membrane</keyword>
<evidence type="ECO:0000313" key="3">
    <source>
        <dbReference type="Proteomes" id="UP001479520"/>
    </source>
</evidence>
<gene>
    <name evidence="2" type="ORF">AADV58_13175</name>
</gene>
<feature type="transmembrane region" description="Helical" evidence="1">
    <location>
        <begin position="131"/>
        <end position="149"/>
    </location>
</feature>
<dbReference type="EMBL" id="CP151406">
    <property type="protein sequence ID" value="WZJ20892.1"/>
    <property type="molecule type" value="Genomic_DNA"/>
</dbReference>
<dbReference type="Proteomes" id="UP001479520">
    <property type="component" value="Chromosome"/>
</dbReference>
<dbReference type="InterPro" id="IPR021836">
    <property type="entry name" value="DUF3429"/>
</dbReference>
<organism evidence="2 3">
    <name type="scientific">Azonexus hydrophilus</name>
    <dbReference type="NCBI Taxonomy" id="418702"/>
    <lineage>
        <taxon>Bacteria</taxon>
        <taxon>Pseudomonadati</taxon>
        <taxon>Pseudomonadota</taxon>
        <taxon>Betaproteobacteria</taxon>
        <taxon>Rhodocyclales</taxon>
        <taxon>Azonexaceae</taxon>
        <taxon>Azonexus</taxon>
    </lineage>
</organism>
<dbReference type="PANTHER" id="PTHR15887:SF1">
    <property type="entry name" value="TRANSMEMBRANE PROTEIN 69"/>
    <property type="match status" value="1"/>
</dbReference>
<evidence type="ECO:0000256" key="1">
    <source>
        <dbReference type="SAM" id="Phobius"/>
    </source>
</evidence>
<evidence type="ECO:0000313" key="2">
    <source>
        <dbReference type="EMBL" id="WZJ20892.1"/>
    </source>
</evidence>
<feature type="transmembrane region" description="Helical" evidence="1">
    <location>
        <begin position="12"/>
        <end position="33"/>
    </location>
</feature>
<feature type="transmembrane region" description="Helical" evidence="1">
    <location>
        <begin position="45"/>
        <end position="67"/>
    </location>
</feature>
<dbReference type="PANTHER" id="PTHR15887">
    <property type="entry name" value="TRANSMEMBRANE PROTEIN 69"/>
    <property type="match status" value="1"/>
</dbReference>
<keyword evidence="1" id="KW-1133">Transmembrane helix</keyword>
<name>A0ABZ2XF35_9RHOO</name>
<dbReference type="RefSeq" id="WP_281984997.1">
    <property type="nucleotide sequence ID" value="NZ_CALFBA010000138.1"/>
</dbReference>